<dbReference type="InterPro" id="IPR016163">
    <property type="entry name" value="Ald_DH_C"/>
</dbReference>
<dbReference type="PANTHER" id="PTHR42804">
    <property type="entry name" value="ALDEHYDE DEHYDROGENASE"/>
    <property type="match status" value="1"/>
</dbReference>
<evidence type="ECO:0000256" key="2">
    <source>
        <dbReference type="ARBA" id="ARBA00023002"/>
    </source>
</evidence>
<dbReference type="InterPro" id="IPR016162">
    <property type="entry name" value="Ald_DH_N"/>
</dbReference>
<evidence type="ECO:0000313" key="8">
    <source>
        <dbReference type="EMBL" id="MDI2030176.1"/>
    </source>
</evidence>
<dbReference type="CDD" id="cd07139">
    <property type="entry name" value="ALDH_AldA-Rv0768"/>
    <property type="match status" value="1"/>
</dbReference>
<dbReference type="Proteomes" id="UP001237595">
    <property type="component" value="Unassembled WGS sequence"/>
</dbReference>
<evidence type="ECO:0000313" key="9">
    <source>
        <dbReference type="Proteomes" id="UP001237595"/>
    </source>
</evidence>
<name>A0ABT6PRW0_9PSEU</name>
<proteinExistence type="inferred from homology"/>
<dbReference type="EMBL" id="JASAOF010000009">
    <property type="protein sequence ID" value="MDI2030176.1"/>
    <property type="molecule type" value="Genomic_DNA"/>
</dbReference>
<dbReference type="RefSeq" id="WP_281456488.1">
    <property type="nucleotide sequence ID" value="NZ_JASAOF010000009.1"/>
</dbReference>
<feature type="active site" evidence="5">
    <location>
        <position position="257"/>
    </location>
</feature>
<evidence type="ECO:0000259" key="7">
    <source>
        <dbReference type="Pfam" id="PF00171"/>
    </source>
</evidence>
<comment type="catalytic activity">
    <reaction evidence="4">
        <text>an aldehyde + NAD(+) + H2O = a carboxylate + NADH + 2 H(+)</text>
        <dbReference type="Rhea" id="RHEA:16185"/>
        <dbReference type="ChEBI" id="CHEBI:15377"/>
        <dbReference type="ChEBI" id="CHEBI:15378"/>
        <dbReference type="ChEBI" id="CHEBI:17478"/>
        <dbReference type="ChEBI" id="CHEBI:29067"/>
        <dbReference type="ChEBI" id="CHEBI:57540"/>
        <dbReference type="ChEBI" id="CHEBI:57945"/>
        <dbReference type="EC" id="1.2.1.3"/>
    </reaction>
</comment>
<feature type="domain" description="Aldehyde dehydrogenase" evidence="7">
    <location>
        <begin position="21"/>
        <end position="480"/>
    </location>
</feature>
<keyword evidence="2 6" id="KW-0560">Oxidoreductase</keyword>
<dbReference type="InterPro" id="IPR016161">
    <property type="entry name" value="Ald_DH/histidinol_DH"/>
</dbReference>
<dbReference type="Pfam" id="PF00171">
    <property type="entry name" value="Aldedh"/>
    <property type="match status" value="1"/>
</dbReference>
<dbReference type="InterPro" id="IPR015590">
    <property type="entry name" value="Aldehyde_DH_dom"/>
</dbReference>
<dbReference type="Gene3D" id="3.40.309.10">
    <property type="entry name" value="Aldehyde Dehydrogenase, Chain A, domain 2"/>
    <property type="match status" value="1"/>
</dbReference>
<dbReference type="InterPro" id="IPR016160">
    <property type="entry name" value="Ald_DH_CS_CYS"/>
</dbReference>
<gene>
    <name evidence="8" type="ORF">QFW96_16225</name>
</gene>
<comment type="similarity">
    <text evidence="1 6">Belongs to the aldehyde dehydrogenase family.</text>
</comment>
<evidence type="ECO:0000256" key="5">
    <source>
        <dbReference type="PROSITE-ProRule" id="PRU10007"/>
    </source>
</evidence>
<comment type="caution">
    <text evidence="8">The sequence shown here is derived from an EMBL/GenBank/DDBJ whole genome shotgun (WGS) entry which is preliminary data.</text>
</comment>
<evidence type="ECO:0000256" key="1">
    <source>
        <dbReference type="ARBA" id="ARBA00009986"/>
    </source>
</evidence>
<dbReference type="SUPFAM" id="SSF53720">
    <property type="entry name" value="ALDH-like"/>
    <property type="match status" value="1"/>
</dbReference>
<dbReference type="EC" id="1.2.1.3" evidence="3"/>
<dbReference type="PANTHER" id="PTHR42804:SF1">
    <property type="entry name" value="ALDEHYDE DEHYDROGENASE-RELATED"/>
    <property type="match status" value="1"/>
</dbReference>
<protein>
    <recommendedName>
        <fullName evidence="3">aldehyde dehydrogenase (NAD(+))</fullName>
        <ecNumber evidence="3">1.2.1.3</ecNumber>
    </recommendedName>
</protein>
<evidence type="ECO:0000256" key="4">
    <source>
        <dbReference type="ARBA" id="ARBA00049194"/>
    </source>
</evidence>
<evidence type="ECO:0000256" key="6">
    <source>
        <dbReference type="RuleBase" id="RU003345"/>
    </source>
</evidence>
<keyword evidence="9" id="KW-1185">Reference proteome</keyword>
<organism evidence="8 9">
    <name type="scientific">Saccharopolyspora ipomoeae</name>
    <dbReference type="NCBI Taxonomy" id="3042027"/>
    <lineage>
        <taxon>Bacteria</taxon>
        <taxon>Bacillati</taxon>
        <taxon>Actinomycetota</taxon>
        <taxon>Actinomycetes</taxon>
        <taxon>Pseudonocardiales</taxon>
        <taxon>Pseudonocardiaceae</taxon>
        <taxon>Saccharopolyspora</taxon>
    </lineage>
</organism>
<dbReference type="PROSITE" id="PS00070">
    <property type="entry name" value="ALDEHYDE_DEHYDR_CYS"/>
    <property type="match status" value="1"/>
</dbReference>
<evidence type="ECO:0000256" key="3">
    <source>
        <dbReference type="ARBA" id="ARBA00024226"/>
    </source>
</evidence>
<accession>A0ABT6PRW0</accession>
<sequence>MSTRQDVGLRSFSKLFIGGRWVDPVSEETLSVVSPSSEEVIATVPSASPADVDAAVAAARRAFDDGPWPRMSAAERAGYLSRIRDEVAARVEDMEHAFSAEVGAPAGVSKAFHQNALAAWDDAITVHQRAAFEEKRSWGDGEGVLVREPVGVVAAIIPWNGPVAQASMKYAPALAAGCTVVLKPSPEAPLSTLILAEAIEAAGLPEGVVSMVPAGREVGEHLVRHPDVDKVSFTGSTAAGKRIMSICGERIARVSLELGGKSAAIVADDVPVGDVVPSLVQAGVINSGQVCAALTRVLVPRHRQQEFAEAIAGEMESYSVGSPFEEGTDLGPLVSEQQRERVESYVRLGVEEGARLITGGARPEGLERGWYVAPTLFADVRNDMRIAREEIFGPVMCLIPFDGIDEAVAIANDSDYGLSGAVYAEDTALAERVARQVRTGQICINGWAMRIDQPFGGYKQSGLGREGNLEGLGAFLEYKLIQHS</sequence>
<dbReference type="InterPro" id="IPR029510">
    <property type="entry name" value="Ald_DH_CS_GLU"/>
</dbReference>
<dbReference type="Gene3D" id="3.40.605.10">
    <property type="entry name" value="Aldehyde Dehydrogenase, Chain A, domain 1"/>
    <property type="match status" value="1"/>
</dbReference>
<dbReference type="PROSITE" id="PS00687">
    <property type="entry name" value="ALDEHYDE_DEHYDR_GLU"/>
    <property type="match status" value="1"/>
</dbReference>
<reference evidence="8 9" key="1">
    <citation type="submission" date="2023-04" db="EMBL/GenBank/DDBJ databases">
        <title>Draft genome sequence of Saccharopolyspora sp. TS4A08 isolated from sweet potato rhizospheric soil.</title>
        <authorList>
            <person name="Suksaard P."/>
            <person name="Duangmal K."/>
        </authorList>
    </citation>
    <scope>NUCLEOTIDE SEQUENCE [LARGE SCALE GENOMIC DNA]</scope>
    <source>
        <strain evidence="8 9">TS4A08</strain>
    </source>
</reference>